<dbReference type="InterPro" id="IPR006047">
    <property type="entry name" value="GH13_cat_dom"/>
</dbReference>
<dbReference type="SMART" id="SM00642">
    <property type="entry name" value="Aamy"/>
    <property type="match status" value="1"/>
</dbReference>
<dbReference type="Proteomes" id="UP000094271">
    <property type="component" value="Unassembled WGS sequence"/>
</dbReference>
<dbReference type="Pfam" id="PF02903">
    <property type="entry name" value="Alpha-amylase_N"/>
    <property type="match status" value="1"/>
</dbReference>
<organism evidence="5 6">
    <name type="scientific">Eisenbergiella tayi</name>
    <dbReference type="NCBI Taxonomy" id="1432052"/>
    <lineage>
        <taxon>Bacteria</taxon>
        <taxon>Bacillati</taxon>
        <taxon>Bacillota</taxon>
        <taxon>Clostridia</taxon>
        <taxon>Lachnospirales</taxon>
        <taxon>Lachnospiraceae</taxon>
        <taxon>Eisenbergiella</taxon>
    </lineage>
</organism>
<dbReference type="EMBL" id="MEHA01000001">
    <property type="protein sequence ID" value="ODR55694.1"/>
    <property type="molecule type" value="Genomic_DNA"/>
</dbReference>
<sequence>MRNMNQNMVFHCARFPWQHVEGRSVTILLRTGKEEQVKVDVLYCDPCDFLPEEGKKLPALKQKEMEEVFTDRIGRYYRTNISTDSHKLRYHFRLRNEGGEVYYDEMGISLTGREGELRPFLVPYIYECRQALRPAWVKNAVWYQIFPDRFSREDDRRAERFVPDRNNFYGGTLEGIRKKLPYLQELGINSVYLNPVFSSNSNHRYDTTDYLRVDTRLGDEEALKRFAQECHQRGIRIMLDGVYNHCGYDSPIWQDVLENGRKSKFCEWFFIYDYDVLQTENCRNLPSDRMKKNPPYESFAFAANMPKWNTANPETARYLIETAVYWTKQLQVDAWRLDVPDEVDREFLRNFYREIKRFNPEIYIIGEIWQDAHEWLGEGLFDGVMDYPFYFIIRDFFLLGTIGAFSFCDRLTGHCLLQPISVEDCSFHFLSNHDIPRALTVAGNDIEAVKAAYLFLFLMGGTPCVYYGDEVGLEGKDDPDNRRAFPWNFMNEDLLLYFRKLITARNANGGFSDWKRRLIPLDDEKFCLSLEKGKQRIEVVFGRGGRVISTKTDK</sequence>
<accession>A0A1E3URI0</accession>
<dbReference type="InterPro" id="IPR045857">
    <property type="entry name" value="O16G_dom_2"/>
</dbReference>
<protein>
    <recommendedName>
        <fullName evidence="4">Glycosyl hydrolase family 13 catalytic domain-containing protein</fullName>
    </recommendedName>
</protein>
<reference evidence="5 6" key="1">
    <citation type="submission" date="2016-08" db="EMBL/GenBank/DDBJ databases">
        <authorList>
            <person name="Seilhamer J.J."/>
        </authorList>
    </citation>
    <scope>NUCLEOTIDE SEQUENCE [LARGE SCALE GENOMIC DNA]</scope>
    <source>
        <strain evidence="5 6">NML150140-1</strain>
    </source>
</reference>
<dbReference type="CDD" id="cd11338">
    <property type="entry name" value="AmyAc_CMD"/>
    <property type="match status" value="1"/>
</dbReference>
<dbReference type="Pfam" id="PF00128">
    <property type="entry name" value="Alpha-amylase"/>
    <property type="match status" value="1"/>
</dbReference>
<dbReference type="InterPro" id="IPR004185">
    <property type="entry name" value="Glyco_hydro_13_lg-like_dom"/>
</dbReference>
<dbReference type="InterPro" id="IPR017853">
    <property type="entry name" value="GH"/>
</dbReference>
<comment type="similarity">
    <text evidence="1">Belongs to the glycosyl hydrolase 13 family.</text>
</comment>
<dbReference type="PANTHER" id="PTHR10357">
    <property type="entry name" value="ALPHA-AMYLASE FAMILY MEMBER"/>
    <property type="match status" value="1"/>
</dbReference>
<dbReference type="GO" id="GO:0005975">
    <property type="term" value="P:carbohydrate metabolic process"/>
    <property type="evidence" value="ECO:0007669"/>
    <property type="project" value="InterPro"/>
</dbReference>
<dbReference type="PANTHER" id="PTHR10357:SF210">
    <property type="entry name" value="MALTODEXTRIN GLUCOSIDASE"/>
    <property type="match status" value="1"/>
</dbReference>
<dbReference type="OrthoDB" id="9805159at2"/>
<dbReference type="SUPFAM" id="SSF51445">
    <property type="entry name" value="(Trans)glycosidases"/>
    <property type="match status" value="1"/>
</dbReference>
<dbReference type="SUPFAM" id="SSF81296">
    <property type="entry name" value="E set domains"/>
    <property type="match status" value="1"/>
</dbReference>
<name>A0A1E3URI0_9FIRM</name>
<keyword evidence="2" id="KW-0378">Hydrolase</keyword>
<keyword evidence="3" id="KW-0326">Glycosidase</keyword>
<dbReference type="Gene3D" id="3.20.20.80">
    <property type="entry name" value="Glycosidases"/>
    <property type="match status" value="1"/>
</dbReference>
<proteinExistence type="inferred from homology"/>
<dbReference type="AlphaFoldDB" id="A0A1E3URI0"/>
<dbReference type="InterPro" id="IPR014756">
    <property type="entry name" value="Ig_E-set"/>
</dbReference>
<evidence type="ECO:0000256" key="1">
    <source>
        <dbReference type="ARBA" id="ARBA00008061"/>
    </source>
</evidence>
<evidence type="ECO:0000259" key="4">
    <source>
        <dbReference type="SMART" id="SM00642"/>
    </source>
</evidence>
<dbReference type="InterPro" id="IPR013783">
    <property type="entry name" value="Ig-like_fold"/>
</dbReference>
<evidence type="ECO:0000313" key="5">
    <source>
        <dbReference type="EMBL" id="ODR55694.1"/>
    </source>
</evidence>
<dbReference type="CDD" id="cd02857">
    <property type="entry name" value="E_set_CDase_PDE_N"/>
    <property type="match status" value="1"/>
</dbReference>
<dbReference type="GO" id="GO:0004553">
    <property type="term" value="F:hydrolase activity, hydrolyzing O-glycosyl compounds"/>
    <property type="evidence" value="ECO:0007669"/>
    <property type="project" value="InterPro"/>
</dbReference>
<comment type="caution">
    <text evidence="5">The sequence shown here is derived from an EMBL/GenBank/DDBJ whole genome shotgun (WGS) entry which is preliminary data.</text>
</comment>
<evidence type="ECO:0000313" key="6">
    <source>
        <dbReference type="Proteomes" id="UP000094271"/>
    </source>
</evidence>
<evidence type="ECO:0000256" key="3">
    <source>
        <dbReference type="ARBA" id="ARBA00023295"/>
    </source>
</evidence>
<feature type="domain" description="Glycosyl hydrolase family 13 catalytic" evidence="4">
    <location>
        <begin position="144"/>
        <end position="505"/>
    </location>
</feature>
<dbReference type="Gene3D" id="2.60.40.10">
    <property type="entry name" value="Immunoglobulins"/>
    <property type="match status" value="1"/>
</dbReference>
<gene>
    <name evidence="5" type="ORF">BEI59_00545</name>
</gene>
<evidence type="ECO:0000256" key="2">
    <source>
        <dbReference type="ARBA" id="ARBA00022801"/>
    </source>
</evidence>
<dbReference type="Gene3D" id="3.90.400.10">
    <property type="entry name" value="Oligo-1,6-glucosidase, Domain 2"/>
    <property type="match status" value="1"/>
</dbReference>